<evidence type="ECO:0000313" key="3">
    <source>
        <dbReference type="Proteomes" id="UP000401717"/>
    </source>
</evidence>
<gene>
    <name evidence="2" type="ORF">MTDSW087_05398</name>
</gene>
<proteinExistence type="predicted"/>
<sequence>MAYLVDAPTGVSVIPVAGSTGARGERGDPGEKGDKGEKGDPSLVPGPPGAGAQTSRLASANVPQWTAVVPDGPGYCAPADPSNPNHKGIVLGVTAQGGAQGTLIQIQSSGDLDGPETTWSGEQTLYVGAGGAVVPTAPTSGWLQAVGASSSSSHMVVSLGIAETITPPASGAQIPASGAAQRATAAKIAAGTDDSAWISALGLSSVLAPQLTRSNLASKLALPLPFVTMAGYAAVGDLGAGAVYARSATQGLLGIQAQGAWYNLSLPGRIANPAWFGAKGDGATDDTAAWQAAVDTGFPVVASTPPASYLINSTVLLRIGSIVRSDGPSAITKIVVTTTSDLPTFRGAGNSQAHNALISGIEINHSGDAIVIDFGYNLACEVRNCTIRASKSTSTKPIIYYRGSFTKIISNRVDNFRTTNSYVVHCDRRQDDKTKNSSNEFANQELNIESLINDNYFAGTGSGILIGASEDCPRPEGVSVSRNGSILQGVGIKVEAILWLKHTDNTWDQARPYAMWIQPIPFTNGAGQKVGGVTGINSSGNWLSTPADMINGSGLYHDNAGTGALGQSYFADSTFKDHFAYCGYGAVLRFGCTEIDFAGSIFYCPPSALLRQIEGLHERRMAGSS</sequence>
<dbReference type="OrthoDB" id="7018616at2"/>
<dbReference type="Gene3D" id="2.160.20.10">
    <property type="entry name" value="Single-stranded right-handed beta-helix, Pectin lyase-like"/>
    <property type="match status" value="1"/>
</dbReference>
<feature type="region of interest" description="Disordered" evidence="1">
    <location>
        <begin position="14"/>
        <end position="54"/>
    </location>
</feature>
<evidence type="ECO:0000313" key="2">
    <source>
        <dbReference type="EMBL" id="VUF15654.1"/>
    </source>
</evidence>
<feature type="compositionally biased region" description="Basic and acidic residues" evidence="1">
    <location>
        <begin position="23"/>
        <end position="40"/>
    </location>
</feature>
<reference evidence="2 3" key="1">
    <citation type="submission" date="2019-06" db="EMBL/GenBank/DDBJ databases">
        <authorList>
            <person name="Rodrigo-Torres L."/>
            <person name="Arahal R. D."/>
            <person name="Lucena T."/>
        </authorList>
    </citation>
    <scope>NUCLEOTIDE SEQUENCE [LARGE SCALE GENOMIC DNA]</scope>
    <source>
        <strain evidence="2 3">SW08-7</strain>
    </source>
</reference>
<dbReference type="Proteomes" id="UP000401717">
    <property type="component" value="Unassembled WGS sequence"/>
</dbReference>
<dbReference type="SUPFAM" id="SSF51126">
    <property type="entry name" value="Pectin lyase-like"/>
    <property type="match status" value="1"/>
</dbReference>
<protein>
    <recommendedName>
        <fullName evidence="4">Pectate lyase superfamily protein domain-containing protein</fullName>
    </recommendedName>
</protein>
<evidence type="ECO:0008006" key="4">
    <source>
        <dbReference type="Google" id="ProtNLM"/>
    </source>
</evidence>
<dbReference type="EMBL" id="CABFVH010000063">
    <property type="protein sequence ID" value="VUF15654.1"/>
    <property type="molecule type" value="Genomic_DNA"/>
</dbReference>
<dbReference type="AlphaFoldDB" id="A0A564G6J1"/>
<dbReference type="InterPro" id="IPR011050">
    <property type="entry name" value="Pectin_lyase_fold/virulence"/>
</dbReference>
<name>A0A564G6J1_9HYPH</name>
<dbReference type="InterPro" id="IPR012334">
    <property type="entry name" value="Pectin_lyas_fold"/>
</dbReference>
<dbReference type="RefSeq" id="WP_144768435.1">
    <property type="nucleotide sequence ID" value="NZ_CABFVH010000063.1"/>
</dbReference>
<accession>A0A564G6J1</accession>
<evidence type="ECO:0000256" key="1">
    <source>
        <dbReference type="SAM" id="MobiDB-lite"/>
    </source>
</evidence>
<organism evidence="2 3">
    <name type="scientific">Methylobacterium dankookense</name>
    <dbReference type="NCBI Taxonomy" id="560405"/>
    <lineage>
        <taxon>Bacteria</taxon>
        <taxon>Pseudomonadati</taxon>
        <taxon>Pseudomonadota</taxon>
        <taxon>Alphaproteobacteria</taxon>
        <taxon>Hyphomicrobiales</taxon>
        <taxon>Methylobacteriaceae</taxon>
        <taxon>Methylobacterium</taxon>
    </lineage>
</organism>